<keyword evidence="1" id="KW-1133">Transmembrane helix</keyword>
<comment type="caution">
    <text evidence="2">The sequence shown here is derived from an EMBL/GenBank/DDBJ whole genome shotgun (WGS) entry which is preliminary data.</text>
</comment>
<evidence type="ECO:0000313" key="3">
    <source>
        <dbReference type="Proteomes" id="UP001172142"/>
    </source>
</evidence>
<accession>A0ABT8NGC1</accession>
<keyword evidence="3" id="KW-1185">Reference proteome</keyword>
<evidence type="ECO:0000256" key="1">
    <source>
        <dbReference type="SAM" id="Phobius"/>
    </source>
</evidence>
<gene>
    <name evidence="2" type="ORF">QWY13_15775</name>
</gene>
<dbReference type="RefSeq" id="WP_300989035.1">
    <property type="nucleotide sequence ID" value="NZ_CP129235.1"/>
</dbReference>
<keyword evidence="1" id="KW-0472">Membrane</keyword>
<protein>
    <submittedName>
        <fullName evidence="2">Uncharacterized protein</fullName>
    </submittedName>
</protein>
<dbReference type="Proteomes" id="UP001172142">
    <property type="component" value="Unassembled WGS sequence"/>
</dbReference>
<dbReference type="EMBL" id="JAUJWU010000005">
    <property type="protein sequence ID" value="MDN7246940.1"/>
    <property type="molecule type" value="Genomic_DNA"/>
</dbReference>
<feature type="transmembrane region" description="Helical" evidence="1">
    <location>
        <begin position="6"/>
        <end position="31"/>
    </location>
</feature>
<organism evidence="2 3">
    <name type="scientific">Planococcus shenhongbingii</name>
    <dbReference type="NCBI Taxonomy" id="3058398"/>
    <lineage>
        <taxon>Bacteria</taxon>
        <taxon>Bacillati</taxon>
        <taxon>Bacillota</taxon>
        <taxon>Bacilli</taxon>
        <taxon>Bacillales</taxon>
        <taxon>Caryophanaceae</taxon>
        <taxon>Planococcus</taxon>
    </lineage>
</organism>
<reference evidence="2 3" key="1">
    <citation type="submission" date="2023-07" db="EMBL/GenBank/DDBJ databases">
        <title>Novel species in genus Planococcus.</title>
        <authorList>
            <person name="Ning S."/>
        </authorList>
    </citation>
    <scope>NUCLEOTIDE SEQUENCE [LARGE SCALE GENOMIC DNA]</scope>
    <source>
        <strain evidence="2 3">N017</strain>
    </source>
</reference>
<name>A0ABT8NGC1_9BACL</name>
<evidence type="ECO:0000313" key="2">
    <source>
        <dbReference type="EMBL" id="MDN7246940.1"/>
    </source>
</evidence>
<proteinExistence type="predicted"/>
<keyword evidence="1" id="KW-0812">Transmembrane</keyword>
<sequence length="40" mass="4394">MNDTSSIQMIAAVAIFGLMVAVPLIMVFMVYKFGKRSGKQ</sequence>